<organism evidence="3 4">
    <name type="scientific">Dictyostelium purpureum</name>
    <name type="common">Slime mold</name>
    <dbReference type="NCBI Taxonomy" id="5786"/>
    <lineage>
        <taxon>Eukaryota</taxon>
        <taxon>Amoebozoa</taxon>
        <taxon>Evosea</taxon>
        <taxon>Eumycetozoa</taxon>
        <taxon>Dictyostelia</taxon>
        <taxon>Dictyosteliales</taxon>
        <taxon>Dictyosteliaceae</taxon>
        <taxon>Dictyostelium</taxon>
    </lineage>
</organism>
<accession>F1A1N8</accession>
<reference evidence="4" key="1">
    <citation type="journal article" date="2011" name="Genome Biol.">
        <title>Comparative genomics of the social amoebae Dictyostelium discoideum and Dictyostelium purpureum.</title>
        <authorList>
            <consortium name="US DOE Joint Genome Institute (JGI-PGF)"/>
            <person name="Sucgang R."/>
            <person name="Kuo A."/>
            <person name="Tian X."/>
            <person name="Salerno W."/>
            <person name="Parikh A."/>
            <person name="Feasley C.L."/>
            <person name="Dalin E."/>
            <person name="Tu H."/>
            <person name="Huang E."/>
            <person name="Barry K."/>
            <person name="Lindquist E."/>
            <person name="Shapiro H."/>
            <person name="Bruce D."/>
            <person name="Schmutz J."/>
            <person name="Salamov A."/>
            <person name="Fey P."/>
            <person name="Gaudet P."/>
            <person name="Anjard C."/>
            <person name="Babu M.M."/>
            <person name="Basu S."/>
            <person name="Bushmanova Y."/>
            <person name="van der Wel H."/>
            <person name="Katoh-Kurasawa M."/>
            <person name="Dinh C."/>
            <person name="Coutinho P.M."/>
            <person name="Saito T."/>
            <person name="Elias M."/>
            <person name="Schaap P."/>
            <person name="Kay R.R."/>
            <person name="Henrissat B."/>
            <person name="Eichinger L."/>
            <person name="Rivero F."/>
            <person name="Putnam N.H."/>
            <person name="West C.M."/>
            <person name="Loomis W.F."/>
            <person name="Chisholm R.L."/>
            <person name="Shaulsky G."/>
            <person name="Strassmann J.E."/>
            <person name="Queller D.C."/>
            <person name="Kuspa A."/>
            <person name="Grigoriev I.V."/>
        </authorList>
    </citation>
    <scope>NUCLEOTIDE SEQUENCE [LARGE SCALE GENOMIC DNA]</scope>
    <source>
        <strain evidence="4">QSDP1</strain>
    </source>
</reference>
<dbReference type="Gene3D" id="3.40.50.12390">
    <property type="match status" value="1"/>
</dbReference>
<evidence type="ECO:0000256" key="1">
    <source>
        <dbReference type="SAM" id="MobiDB-lite"/>
    </source>
</evidence>
<protein>
    <recommendedName>
        <fullName evidence="2">Xrn1 N-terminal domain-containing protein</fullName>
    </recommendedName>
</protein>
<dbReference type="PANTHER" id="PTHR12341">
    <property type="entry name" value="5'-&gt;3' EXORIBONUCLEASE"/>
    <property type="match status" value="1"/>
</dbReference>
<dbReference type="RefSeq" id="XP_003293585.1">
    <property type="nucleotide sequence ID" value="XM_003293537.1"/>
</dbReference>
<dbReference type="AlphaFoldDB" id="F1A1N8"/>
<evidence type="ECO:0000313" key="4">
    <source>
        <dbReference type="Proteomes" id="UP000001064"/>
    </source>
</evidence>
<dbReference type="InParanoid" id="F1A1N8"/>
<dbReference type="EMBL" id="GL871380">
    <property type="protein sequence ID" value="EGC29891.1"/>
    <property type="molecule type" value="Genomic_DNA"/>
</dbReference>
<dbReference type="GO" id="GO:0016075">
    <property type="term" value="P:rRNA catabolic process"/>
    <property type="evidence" value="ECO:0000318"/>
    <property type="project" value="GO_Central"/>
</dbReference>
<dbReference type="KEGG" id="dpp:DICPUDRAFT_158467"/>
<dbReference type="GO" id="GO:0003723">
    <property type="term" value="F:RNA binding"/>
    <property type="evidence" value="ECO:0000318"/>
    <property type="project" value="GO_Central"/>
</dbReference>
<dbReference type="GeneID" id="10504900"/>
<sequence>MGIDGLSNFFKTGYKESRFTNLEIENVDHICFDLNSVLYSLKKPTVTNILNIEEKLDQEIRKFNPRQSAFFSLDGPAPVSKMPLQKENRIKRNSEVIENLKYFAIQKKEISDDKDKHLLEFVDDNLIEGTEYRSNISPGTRFMGCIKSFLYYYLTKQRLGNFPQKAYISGADRAGEGEWKIFEYLNNSKYNVNDKVVIFSSDSDLIISALLSKFNYIFLYNGSQIIDISKIKEKFFKLTNSETDEEKRQVLVDFTVLSMFSGSDHFPKLLFFDLKKSWDIYLKCSNGKRLYDEKTAELNLELLRTIIEYTKYPALKESARVVESKSWDIVTQLYGLFSEKNLRLTGNSIYLEGELLHTDINQKEAVSNFLKIDHPFWKEKQENLEKINDPKKKKYLMKIFNILIGDKDDFASIEEPKASLNLIVQAIQWNFNYFMGKCNDFSFCLPFTKFSAETFLSNNTTEQSPIAVNDSPDPLPPLLYGFLIMDYANKPLLPSILYKLYTKFPKFFSFYRGELKREFYKEHSISNIKKEYNEIVNSSYLTQFQCSQLSSQPTIQFDFSTQKNLITISKEINNTGNTFKPIRTISPIPFNHTSKHMIADDRVLNSLNSFFSNYYINNKFNEPANNNKLNNNSNNNKFNNNNNNNNNNNSKFNNSKFNNSKFNNNNDHKNRLNNNYNGLNNFGNSNLNNIPKEIGKSQNRLFSTKKQFNGSVLFKFSTNIFKLIKKL</sequence>
<dbReference type="PANTHER" id="PTHR12341:SF70">
    <property type="entry name" value="XRN1 N-TERMINAL DOMAIN-CONTAINING PROTEIN"/>
    <property type="match status" value="1"/>
</dbReference>
<evidence type="ECO:0000313" key="3">
    <source>
        <dbReference type="EMBL" id="EGC29891.1"/>
    </source>
</evidence>
<feature type="domain" description="Xrn1 N-terminal" evidence="2">
    <location>
        <begin position="1"/>
        <end position="217"/>
    </location>
</feature>
<dbReference type="OrthoDB" id="21527at2759"/>
<gene>
    <name evidence="3" type="ORF">DICPUDRAFT_158467</name>
</gene>
<feature type="region of interest" description="Disordered" evidence="1">
    <location>
        <begin position="625"/>
        <end position="673"/>
    </location>
</feature>
<dbReference type="VEuPathDB" id="AmoebaDB:DICPUDRAFT_158467"/>
<dbReference type="Pfam" id="PF03159">
    <property type="entry name" value="XRN_N"/>
    <property type="match status" value="1"/>
</dbReference>
<dbReference type="InterPro" id="IPR027073">
    <property type="entry name" value="5_3_exoribonuclease"/>
</dbReference>
<feature type="compositionally biased region" description="Low complexity" evidence="1">
    <location>
        <begin position="625"/>
        <end position="665"/>
    </location>
</feature>
<dbReference type="eggNOG" id="KOG2045">
    <property type="taxonomic scope" value="Eukaryota"/>
</dbReference>
<dbReference type="STRING" id="5786.F1A1N8"/>
<keyword evidence="4" id="KW-1185">Reference proteome</keyword>
<dbReference type="GO" id="GO:0005634">
    <property type="term" value="C:nucleus"/>
    <property type="evidence" value="ECO:0000318"/>
    <property type="project" value="GO_Central"/>
</dbReference>
<dbReference type="Proteomes" id="UP000001064">
    <property type="component" value="Unassembled WGS sequence"/>
</dbReference>
<dbReference type="FunCoup" id="F1A1N8">
    <property type="interactions" value="613"/>
</dbReference>
<evidence type="ECO:0000259" key="2">
    <source>
        <dbReference type="Pfam" id="PF03159"/>
    </source>
</evidence>
<proteinExistence type="predicted"/>
<dbReference type="GO" id="GO:0000956">
    <property type="term" value="P:nuclear-transcribed mRNA catabolic process"/>
    <property type="evidence" value="ECO:0000318"/>
    <property type="project" value="GO_Central"/>
</dbReference>
<name>F1A1N8_DICPU</name>
<dbReference type="OMA" id="WESNINI"/>
<dbReference type="GO" id="GO:0004534">
    <property type="term" value="F:5'-3' RNA exonuclease activity"/>
    <property type="evidence" value="ECO:0000318"/>
    <property type="project" value="GO_Central"/>
</dbReference>
<dbReference type="InterPro" id="IPR004859">
    <property type="entry name" value="Xrn1_N"/>
</dbReference>